<dbReference type="RefSeq" id="XP_027464217.1">
    <property type="nucleotide sequence ID" value="XM_027608416.1"/>
</dbReference>
<organism evidence="2 3">
    <name type="scientific">Zalophus californianus</name>
    <name type="common">California sealion</name>
    <dbReference type="NCBI Taxonomy" id="9704"/>
    <lineage>
        <taxon>Eukaryota</taxon>
        <taxon>Metazoa</taxon>
        <taxon>Chordata</taxon>
        <taxon>Craniata</taxon>
        <taxon>Vertebrata</taxon>
        <taxon>Euteleostomi</taxon>
        <taxon>Mammalia</taxon>
        <taxon>Eutheria</taxon>
        <taxon>Laurasiatheria</taxon>
        <taxon>Carnivora</taxon>
        <taxon>Caniformia</taxon>
        <taxon>Pinnipedia</taxon>
        <taxon>Otariidae</taxon>
        <taxon>Zalophus</taxon>
    </lineage>
</organism>
<name>A0A6J2EBD8_ZALCA</name>
<dbReference type="AlphaFoldDB" id="A0A6J2EBD8"/>
<evidence type="ECO:0000256" key="1">
    <source>
        <dbReference type="SAM" id="MobiDB-lite"/>
    </source>
</evidence>
<keyword evidence="2" id="KW-1185">Reference proteome</keyword>
<protein>
    <submittedName>
        <fullName evidence="3">Vacuolar ATPase assembly integral membrane protein VMA21 isoform X2</fullName>
    </submittedName>
</protein>
<feature type="compositionally biased region" description="Basic and acidic residues" evidence="1">
    <location>
        <begin position="49"/>
        <end position="63"/>
    </location>
</feature>
<gene>
    <name evidence="3" type="primary">VMA21</name>
</gene>
<dbReference type="Proteomes" id="UP000515165">
    <property type="component" value="Chromosome X"/>
</dbReference>
<dbReference type="GeneID" id="113930847"/>
<reference evidence="3" key="1">
    <citation type="submission" date="2025-08" db="UniProtKB">
        <authorList>
            <consortium name="RefSeq"/>
        </authorList>
    </citation>
    <scope>IDENTIFICATION</scope>
    <source>
        <tissue evidence="3">Blood</tissue>
    </source>
</reference>
<sequence>MERLDKAALNALQPPDFSFEMDLKVLGWVREPVSVELTVRPRTPGMAEGQKEDRQQGKEKCGQEYHSLTVRGSPRGGALALRVNPWERILLMLSSPWLLP</sequence>
<dbReference type="CTD" id="203547"/>
<feature type="region of interest" description="Disordered" evidence="1">
    <location>
        <begin position="40"/>
        <end position="63"/>
    </location>
</feature>
<evidence type="ECO:0000313" key="3">
    <source>
        <dbReference type="RefSeq" id="XP_027464217.1"/>
    </source>
</evidence>
<accession>A0A6J2EBD8</accession>
<proteinExistence type="predicted"/>
<evidence type="ECO:0000313" key="2">
    <source>
        <dbReference type="Proteomes" id="UP000515165"/>
    </source>
</evidence>